<dbReference type="Pfam" id="PF01935">
    <property type="entry name" value="DUF87"/>
    <property type="match status" value="1"/>
</dbReference>
<dbReference type="Gene3D" id="3.40.50.300">
    <property type="entry name" value="P-loop containing nucleotide triphosphate hydrolases"/>
    <property type="match status" value="2"/>
</dbReference>
<gene>
    <name evidence="3" type="ordered locus">Geob_3184</name>
</gene>
<sequence length="719" mass="78801">MRQPALSQKTRLCLLLIEFCILCLASQIAFGRVFPPDGEKGFWFYTALLGLILGSRLDTPFYAKPADVVLYAAPAAIALTLGSAWSKWNSDIKVAFVVALAFCVMAGVLGVVAILAKDTTMPRLSNAARVLAETLGAPRTIYTVVVAFALYAFHFETPKEFAAISSAWILTALISPIEASVRIGRRIRRIFMPNTILDFDGEVVAYQTPGLILVRQSPTTRLSIGDLMVVHDPLGKSRIALALDHVGRDEGILLRTIEIAGLELPSCLGERISGLEDNAIVRVESSDLATTEAELLVTKEAIVGLVATDTSVETLFFEVVKDKGLEEGRLVEVKIADLTVTYQLVNGLTKEEIVQQKNTHGIVRAQAQKIGHWDSERRCFNPAKWLPKPNSPVFLKHSNEFQPCTTAVGHFPGTDYPVAIRSISDLVTHNTAILGILGVGKSMLAIELVERMLTEGVKVICIDLTNQYATELAPYFDAATERANIENLQQIGQNGRTRVHQNVEQGGSRQAFSAELATDIATFLNPDTPCRLKIYNPSQFEVWRQDSRPFNNTASMASLSPAEITHIISDSTLAAVSALGMTDRARVCLVYEEAHSLVPEWSSAVAEGDRTAANGSARAILQGRKYGLGCLVITQRTANVSKTVLNQCNTVFAMRTFDETGKEFLANYVGKDYARSLSSLPERHAVLFGKASSCENPILIRLNDRDKFIEVFRTDHTEN</sequence>
<dbReference type="EMBL" id="CP001390">
    <property type="protein sequence ID" value="ACM21527.1"/>
    <property type="molecule type" value="Genomic_DNA"/>
</dbReference>
<dbReference type="RefSeq" id="WP_012648255.1">
    <property type="nucleotide sequence ID" value="NC_011979.1"/>
</dbReference>
<evidence type="ECO:0000313" key="3">
    <source>
        <dbReference type="EMBL" id="ACM21527.1"/>
    </source>
</evidence>
<name>B9M472_GEODF</name>
<dbReference type="eggNOG" id="COG0433">
    <property type="taxonomic scope" value="Bacteria"/>
</dbReference>
<dbReference type="InterPro" id="IPR027417">
    <property type="entry name" value="P-loop_NTPase"/>
</dbReference>
<reference evidence="3 4" key="1">
    <citation type="submission" date="2009-01" db="EMBL/GenBank/DDBJ databases">
        <title>Complete sequence of Geobacter sp. FRC-32.</title>
        <authorList>
            <consortium name="US DOE Joint Genome Institute"/>
            <person name="Lucas S."/>
            <person name="Copeland A."/>
            <person name="Lapidus A."/>
            <person name="Glavina del Rio T."/>
            <person name="Dalin E."/>
            <person name="Tice H."/>
            <person name="Bruce D."/>
            <person name="Goodwin L."/>
            <person name="Pitluck S."/>
            <person name="Saunders E."/>
            <person name="Brettin T."/>
            <person name="Detter J.C."/>
            <person name="Han C."/>
            <person name="Larimer F."/>
            <person name="Land M."/>
            <person name="Hauser L."/>
            <person name="Kyrpides N."/>
            <person name="Ovchinnikova G."/>
            <person name="Kostka J."/>
            <person name="Richardson P."/>
        </authorList>
    </citation>
    <scope>NUCLEOTIDE SEQUENCE [LARGE SCALE GENOMIC DNA]</scope>
    <source>
        <strain evidence="4">DSM 22248 / JCM 15807 / FRC-32</strain>
    </source>
</reference>
<dbReference type="InterPro" id="IPR008571">
    <property type="entry name" value="HerA-like"/>
</dbReference>
<feature type="transmembrane region" description="Helical" evidence="1">
    <location>
        <begin position="161"/>
        <end position="181"/>
    </location>
</feature>
<dbReference type="HOGENOM" id="CLU_367957_0_0_7"/>
<keyword evidence="4" id="KW-1185">Reference proteome</keyword>
<feature type="transmembrane region" description="Helical" evidence="1">
    <location>
        <begin position="94"/>
        <end position="116"/>
    </location>
</feature>
<dbReference type="PANTHER" id="PTHR42957">
    <property type="entry name" value="HELICASE MJ1565-RELATED"/>
    <property type="match status" value="1"/>
</dbReference>
<dbReference type="AlphaFoldDB" id="B9M472"/>
<feature type="domain" description="Helicase HerA central" evidence="2">
    <location>
        <begin position="408"/>
        <end position="485"/>
    </location>
</feature>
<feature type="transmembrane region" description="Helical" evidence="1">
    <location>
        <begin position="137"/>
        <end position="155"/>
    </location>
</feature>
<organism evidence="3 4">
    <name type="scientific">Geotalea daltonii (strain DSM 22248 / JCM 15807 / FRC-32)</name>
    <name type="common">Geobacter daltonii</name>
    <dbReference type="NCBI Taxonomy" id="316067"/>
    <lineage>
        <taxon>Bacteria</taxon>
        <taxon>Pseudomonadati</taxon>
        <taxon>Thermodesulfobacteriota</taxon>
        <taxon>Desulfuromonadia</taxon>
        <taxon>Geobacterales</taxon>
        <taxon>Geobacteraceae</taxon>
        <taxon>Geotalea</taxon>
    </lineage>
</organism>
<accession>B9M472</accession>
<proteinExistence type="predicted"/>
<dbReference type="KEGG" id="geo:Geob_3184"/>
<evidence type="ECO:0000256" key="1">
    <source>
        <dbReference type="SAM" id="Phobius"/>
    </source>
</evidence>
<evidence type="ECO:0000313" key="4">
    <source>
        <dbReference type="Proteomes" id="UP000007721"/>
    </source>
</evidence>
<keyword evidence="1" id="KW-1133">Transmembrane helix</keyword>
<keyword evidence="1" id="KW-0812">Transmembrane</keyword>
<dbReference type="Proteomes" id="UP000007721">
    <property type="component" value="Chromosome"/>
</dbReference>
<dbReference type="STRING" id="316067.Geob_3184"/>
<dbReference type="InterPro" id="IPR002789">
    <property type="entry name" value="HerA_central"/>
</dbReference>
<dbReference type="PANTHER" id="PTHR42957:SF1">
    <property type="entry name" value="HELICASE MJ1565-RELATED"/>
    <property type="match status" value="1"/>
</dbReference>
<protein>
    <recommendedName>
        <fullName evidence="2">Helicase HerA central domain-containing protein</fullName>
    </recommendedName>
</protein>
<evidence type="ECO:0000259" key="2">
    <source>
        <dbReference type="Pfam" id="PF01935"/>
    </source>
</evidence>
<dbReference type="OrthoDB" id="9806951at2"/>
<feature type="transmembrane region" description="Helical" evidence="1">
    <location>
        <begin position="69"/>
        <end position="88"/>
    </location>
</feature>
<keyword evidence="1" id="KW-0472">Membrane</keyword>
<dbReference type="SUPFAM" id="SSF52540">
    <property type="entry name" value="P-loop containing nucleoside triphosphate hydrolases"/>
    <property type="match status" value="1"/>
</dbReference>